<protein>
    <submittedName>
        <fullName evidence="2">Uncharacterized protein</fullName>
    </submittedName>
</protein>
<reference evidence="2 3" key="1">
    <citation type="submission" date="2014-02" db="EMBL/GenBank/DDBJ databases">
        <title>The small core and large imbalanced accessory genome model reveals a collaborative survival strategy of Sorangium cellulosum strains in nature.</title>
        <authorList>
            <person name="Han K."/>
            <person name="Peng R."/>
            <person name="Blom J."/>
            <person name="Li Y.-Z."/>
        </authorList>
    </citation>
    <scope>NUCLEOTIDE SEQUENCE [LARGE SCALE GENOMIC DNA]</scope>
    <source>
        <strain evidence="2 3">So0011-07</strain>
    </source>
</reference>
<dbReference type="Proteomes" id="UP000075635">
    <property type="component" value="Unassembled WGS sequence"/>
</dbReference>
<feature type="region of interest" description="Disordered" evidence="1">
    <location>
        <begin position="16"/>
        <end position="53"/>
    </location>
</feature>
<accession>A0A150RHY5</accession>
<dbReference type="AlphaFoldDB" id="A0A150RHY5"/>
<dbReference type="EMBL" id="JEMB01002631">
    <property type="protein sequence ID" value="KYF79576.1"/>
    <property type="molecule type" value="Genomic_DNA"/>
</dbReference>
<comment type="caution">
    <text evidence="2">The sequence shown here is derived from an EMBL/GenBank/DDBJ whole genome shotgun (WGS) entry which is preliminary data.</text>
</comment>
<sequence length="114" mass="11690">MVEVAPSLWSTGTYAADACSASSSETRPADLSPSGPRASARVAPSNRRQGRCDGVESGIRFSRALSRLSPQGLSSPIRRARATFAGIPLTMALSPICTVLSGLGLSSVNHSGSS</sequence>
<evidence type="ECO:0000256" key="1">
    <source>
        <dbReference type="SAM" id="MobiDB-lite"/>
    </source>
</evidence>
<proteinExistence type="predicted"/>
<organism evidence="2 3">
    <name type="scientific">Sorangium cellulosum</name>
    <name type="common">Polyangium cellulosum</name>
    <dbReference type="NCBI Taxonomy" id="56"/>
    <lineage>
        <taxon>Bacteria</taxon>
        <taxon>Pseudomonadati</taxon>
        <taxon>Myxococcota</taxon>
        <taxon>Polyangia</taxon>
        <taxon>Polyangiales</taxon>
        <taxon>Polyangiaceae</taxon>
        <taxon>Sorangium</taxon>
    </lineage>
</organism>
<gene>
    <name evidence="2" type="ORF">BE17_19325</name>
</gene>
<evidence type="ECO:0000313" key="2">
    <source>
        <dbReference type="EMBL" id="KYF79576.1"/>
    </source>
</evidence>
<evidence type="ECO:0000313" key="3">
    <source>
        <dbReference type="Proteomes" id="UP000075635"/>
    </source>
</evidence>
<name>A0A150RHY5_SORCE</name>